<reference evidence="3" key="1">
    <citation type="journal article" date="2019" name="Int. J. Syst. Evol. Microbiol.">
        <title>The Global Catalogue of Microorganisms (GCM) 10K type strain sequencing project: providing services to taxonomists for standard genome sequencing and annotation.</title>
        <authorList>
            <consortium name="The Broad Institute Genomics Platform"/>
            <consortium name="The Broad Institute Genome Sequencing Center for Infectious Disease"/>
            <person name="Wu L."/>
            <person name="Ma J."/>
        </authorList>
    </citation>
    <scope>NUCLEOTIDE SEQUENCE [LARGE SCALE GENOMIC DNA]</scope>
    <source>
        <strain evidence="3">CCUG 57263</strain>
    </source>
</reference>
<dbReference type="RefSeq" id="WP_379291444.1">
    <property type="nucleotide sequence ID" value="NZ_JBHTIU010000102.1"/>
</dbReference>
<proteinExistence type="predicted"/>
<evidence type="ECO:0000259" key="1">
    <source>
        <dbReference type="Pfam" id="PF13037"/>
    </source>
</evidence>
<sequence>MEFYVHYLSFFVITAEGEDTASGKRYRHYQTMDAEQYEASELKQFLDGEFARISKRKVERNPSSEQTPTKIGRFVVEPGHEWTSNPNYNLFQGLRQAGSPDEFQRLADDMVQLYMDTSAVRGGAFIVASAKLPSYFDEPFVFVMKCDFEPKIARISEVSLVAQVEMAISARNIKSIQYPYMPEDGMLEEQELKIHQASHARYFEDFLKFVTYEKPMPEIVNEQVVHMVHQYIEQKWEEQSSEERLDEEEKLEIWAASDKRDSLQEKWEHEQVMEAAVQLTQHKQDLELKFKLDGVTIKGQLADYGNKLHLARLGDRYVVLIEGDSFQFEKGVSPVELLKPQELTEVLKRIDGESSESSSE</sequence>
<feature type="domain" description="DUF3898" evidence="1">
    <location>
        <begin position="263"/>
        <end position="350"/>
    </location>
</feature>
<dbReference type="InterPro" id="IPR025006">
    <property type="entry name" value="DUF3900"/>
</dbReference>
<comment type="caution">
    <text evidence="2">The sequence shown here is derived from an EMBL/GenBank/DDBJ whole genome shotgun (WGS) entry which is preliminary data.</text>
</comment>
<name>A0ABW3DFZ6_9BACL</name>
<dbReference type="InterPro" id="IPR025012">
    <property type="entry name" value="DUF3898"/>
</dbReference>
<evidence type="ECO:0000313" key="2">
    <source>
        <dbReference type="EMBL" id="MFD0872170.1"/>
    </source>
</evidence>
<organism evidence="2 3">
    <name type="scientific">Paenibacillus residui</name>
    <dbReference type="NCBI Taxonomy" id="629724"/>
    <lineage>
        <taxon>Bacteria</taxon>
        <taxon>Bacillati</taxon>
        <taxon>Bacillota</taxon>
        <taxon>Bacilli</taxon>
        <taxon>Bacillales</taxon>
        <taxon>Paenibacillaceae</taxon>
        <taxon>Paenibacillus</taxon>
    </lineage>
</organism>
<dbReference type="Pfam" id="PF13039">
    <property type="entry name" value="DUF3900"/>
    <property type="match status" value="1"/>
</dbReference>
<dbReference type="Pfam" id="PF13037">
    <property type="entry name" value="DUF3898"/>
    <property type="match status" value="1"/>
</dbReference>
<protein>
    <submittedName>
        <fullName evidence="2">DUF3900 domain-containing protein</fullName>
    </submittedName>
</protein>
<evidence type="ECO:0000313" key="3">
    <source>
        <dbReference type="Proteomes" id="UP001597120"/>
    </source>
</evidence>
<dbReference type="EMBL" id="JBHTIU010000102">
    <property type="protein sequence ID" value="MFD0872170.1"/>
    <property type="molecule type" value="Genomic_DNA"/>
</dbReference>
<gene>
    <name evidence="2" type="ORF">ACFQ03_23915</name>
</gene>
<keyword evidence="3" id="KW-1185">Reference proteome</keyword>
<accession>A0ABW3DFZ6</accession>
<dbReference type="Proteomes" id="UP001597120">
    <property type="component" value="Unassembled WGS sequence"/>
</dbReference>